<evidence type="ECO:0000313" key="3">
    <source>
        <dbReference type="Proteomes" id="UP001159363"/>
    </source>
</evidence>
<evidence type="ECO:0000256" key="1">
    <source>
        <dbReference type="SAM" id="SignalP"/>
    </source>
</evidence>
<protein>
    <submittedName>
        <fullName evidence="2">Uncharacterized protein</fullName>
    </submittedName>
</protein>
<name>A0ABQ9IEP1_9NEOP</name>
<proteinExistence type="predicted"/>
<gene>
    <name evidence="2" type="ORF">PR048_000421</name>
</gene>
<feature type="chain" id="PRO_5045317709" evidence="1">
    <location>
        <begin position="17"/>
        <end position="99"/>
    </location>
</feature>
<keyword evidence="3" id="KW-1185">Reference proteome</keyword>
<comment type="caution">
    <text evidence="2">The sequence shown here is derived from an EMBL/GenBank/DDBJ whole genome shotgun (WGS) entry which is preliminary data.</text>
</comment>
<feature type="signal peptide" evidence="1">
    <location>
        <begin position="1"/>
        <end position="16"/>
    </location>
</feature>
<evidence type="ECO:0000313" key="2">
    <source>
        <dbReference type="EMBL" id="KAJ8895096.1"/>
    </source>
</evidence>
<keyword evidence="1" id="KW-0732">Signal</keyword>
<accession>A0ABQ9IEP1</accession>
<reference evidence="2 3" key="1">
    <citation type="submission" date="2023-02" db="EMBL/GenBank/DDBJ databases">
        <title>LHISI_Scaffold_Assembly.</title>
        <authorList>
            <person name="Stuart O.P."/>
            <person name="Cleave R."/>
            <person name="Magrath M.J.L."/>
            <person name="Mikheyev A.S."/>
        </authorList>
    </citation>
    <scope>NUCLEOTIDE SEQUENCE [LARGE SCALE GENOMIC DNA]</scope>
    <source>
        <strain evidence="2">Daus_M_001</strain>
        <tissue evidence="2">Leg muscle</tissue>
    </source>
</reference>
<organism evidence="2 3">
    <name type="scientific">Dryococelus australis</name>
    <dbReference type="NCBI Taxonomy" id="614101"/>
    <lineage>
        <taxon>Eukaryota</taxon>
        <taxon>Metazoa</taxon>
        <taxon>Ecdysozoa</taxon>
        <taxon>Arthropoda</taxon>
        <taxon>Hexapoda</taxon>
        <taxon>Insecta</taxon>
        <taxon>Pterygota</taxon>
        <taxon>Neoptera</taxon>
        <taxon>Polyneoptera</taxon>
        <taxon>Phasmatodea</taxon>
        <taxon>Verophasmatodea</taxon>
        <taxon>Anareolatae</taxon>
        <taxon>Phasmatidae</taxon>
        <taxon>Eurycanthinae</taxon>
        <taxon>Dryococelus</taxon>
    </lineage>
</organism>
<dbReference type="EMBL" id="JARBHB010000001">
    <property type="protein sequence ID" value="KAJ8895096.1"/>
    <property type="molecule type" value="Genomic_DNA"/>
</dbReference>
<dbReference type="Proteomes" id="UP001159363">
    <property type="component" value="Chromosome 1"/>
</dbReference>
<sequence>MLAASVLLMCACAALAADDPSAEGSSRPGKRALTGVGFGYGVYATPSGLSHVTFSAARYSPNPAAGFPQQPWPGYLQQPYPSLYPSYYPYYYYPYGGYY</sequence>